<evidence type="ECO:0000259" key="4">
    <source>
        <dbReference type="Pfam" id="PF20906"/>
    </source>
</evidence>
<dbReference type="SUPFAM" id="SSF160991">
    <property type="entry name" value="CV3147-like"/>
    <property type="match status" value="1"/>
</dbReference>
<name>A0A6A5T0B4_9PLEO</name>
<dbReference type="GO" id="GO:0016787">
    <property type="term" value="F:hydrolase activity"/>
    <property type="evidence" value="ECO:0007669"/>
    <property type="project" value="InterPro"/>
</dbReference>
<feature type="domain" description="S-Me-THD N-terminal" evidence="3">
    <location>
        <begin position="605"/>
        <end position="765"/>
    </location>
</feature>
<reference evidence="5" key="1">
    <citation type="journal article" date="2020" name="Stud. Mycol.">
        <title>101 Dothideomycetes genomes: a test case for predicting lifestyles and emergence of pathogens.</title>
        <authorList>
            <person name="Haridas S."/>
            <person name="Albert R."/>
            <person name="Binder M."/>
            <person name="Bloem J."/>
            <person name="Labutti K."/>
            <person name="Salamov A."/>
            <person name="Andreopoulos B."/>
            <person name="Baker S."/>
            <person name="Barry K."/>
            <person name="Bills G."/>
            <person name="Bluhm B."/>
            <person name="Cannon C."/>
            <person name="Castanera R."/>
            <person name="Culley D."/>
            <person name="Daum C."/>
            <person name="Ezra D."/>
            <person name="Gonzalez J."/>
            <person name="Henrissat B."/>
            <person name="Kuo A."/>
            <person name="Liang C."/>
            <person name="Lipzen A."/>
            <person name="Lutzoni F."/>
            <person name="Magnuson J."/>
            <person name="Mondo S."/>
            <person name="Nolan M."/>
            <person name="Ohm R."/>
            <person name="Pangilinan J."/>
            <person name="Park H.-J."/>
            <person name="Ramirez L."/>
            <person name="Alfaro M."/>
            <person name="Sun H."/>
            <person name="Tritt A."/>
            <person name="Yoshinaga Y."/>
            <person name="Zwiers L.-H."/>
            <person name="Turgeon B."/>
            <person name="Goodwin S."/>
            <person name="Spatafora J."/>
            <person name="Crous P."/>
            <person name="Grigoriev I."/>
        </authorList>
    </citation>
    <scope>NUCLEOTIDE SEQUENCE</scope>
    <source>
        <strain evidence="5">CBS 161.51</strain>
    </source>
</reference>
<accession>A0A6A5T0B4</accession>
<gene>
    <name evidence="5" type="ORF">EJ02DRAFT_433843</name>
</gene>
<dbReference type="Pfam" id="PF20906">
    <property type="entry name" value="S-Me-THD_C"/>
    <property type="match status" value="1"/>
</dbReference>
<dbReference type="Gene3D" id="3.30.420.40">
    <property type="match status" value="1"/>
</dbReference>
<feature type="domain" description="S-Me-THD-like C-terminal" evidence="4">
    <location>
        <begin position="769"/>
        <end position="977"/>
    </location>
</feature>
<dbReference type="Gene3D" id="2.40.390.10">
    <property type="entry name" value="CV3147-like"/>
    <property type="match status" value="1"/>
</dbReference>
<feature type="domain" description="Hydantoinase/oxoprolinase N-terminal" evidence="2">
    <location>
        <begin position="8"/>
        <end position="188"/>
    </location>
</feature>
<organism evidence="5 6">
    <name type="scientific">Clathrospora elynae</name>
    <dbReference type="NCBI Taxonomy" id="706981"/>
    <lineage>
        <taxon>Eukaryota</taxon>
        <taxon>Fungi</taxon>
        <taxon>Dikarya</taxon>
        <taxon>Ascomycota</taxon>
        <taxon>Pezizomycotina</taxon>
        <taxon>Dothideomycetes</taxon>
        <taxon>Pleosporomycetidae</taxon>
        <taxon>Pleosporales</taxon>
        <taxon>Diademaceae</taxon>
        <taxon>Clathrospora</taxon>
    </lineage>
</organism>
<dbReference type="EMBL" id="ML976033">
    <property type="protein sequence ID" value="KAF1942597.1"/>
    <property type="molecule type" value="Genomic_DNA"/>
</dbReference>
<dbReference type="OrthoDB" id="5404895at2759"/>
<dbReference type="Pfam" id="PF01968">
    <property type="entry name" value="Hydantoinase_A"/>
    <property type="match status" value="1"/>
</dbReference>
<dbReference type="InterPro" id="IPR008040">
    <property type="entry name" value="Hydant_A_N"/>
</dbReference>
<dbReference type="Gene3D" id="3.40.1610.10">
    <property type="entry name" value="CV3147-like domain"/>
    <property type="match status" value="1"/>
</dbReference>
<evidence type="ECO:0000313" key="6">
    <source>
        <dbReference type="Proteomes" id="UP000800038"/>
    </source>
</evidence>
<sequence length="994" mass="106157">MTASKSLRIGVDVGGTNTDGVVIDPTRSHKDDKGIVAWHKAPTTTDPGHGIANAITTMFRSASVDPSAIASVTIGTTHFVNAVVTRDSTRLAKVAVLRLSGPFSKHAPPCVDWPASLRKIILGHYALIKGGLEVDGSLISDIQEWEIVEQCKTIKEMGIKSVVVNGVFSPIDTVERQEERAAEIIKRELGEKVDIVCSKTVANLGFLERENAAILNASILSFARKTITSFQTPIKKLGLTCPVFITQNDGTILSGEAASRLPIRTFSSGPTNSMRGAAFLVGKQNQGEAMMVVDIGGTTSDVGLLLANGFPRQQAAYSELSGVRMNFSYPDVKSIGLGGGSLVRRVEGKLQVGPESVGYKLPEKALVFGGDVPTATDYTVAASPEHGIGDPRNVIGKLKKKDVQAFKLETRLMLERIIDTMKTTPEDIPVLLVGGGAVIAPDELKGASRVIKPQWSGVANAIGAAMARVSATIDTVKSTEKQTQKELLVEICEEAKQKTIEAGALAESVTIVEVEDLPLQYVANKTRFMVRAAGDFDFERASDFAGLNVTKDEDGSATDMGNADEVIVAPSTEDTSTEDDTLPDVDIVAYKPKVINREWWISESDLEWISIGCYILGTGGGGSPYSTFLRVRGILRSGGTVRVVSPDDLKDDDRVGCGGGAGSPTVGIEKLSADEMMDAQNHLYDLFKGGRSTHIIPVEIGGSNGLQGLVLGASTNMNVPCVDGDWMGRAYPTKWQTTPVVFGEREIVFAPVAVADGNGNTLYMATATSDLKVEQVIRAALSNMGSAVGTADAPVTGAETRRWAVEHTISLSWRIGREVIQARKEHRISSVSESIVNAVGGLETGRVLFKGKIVGVERKLYMGHVYGEVIIESTDAEHHGKIKIPFKNENIAAIRIPAGGESKTGEEKNEDVLAIVPDLICVIDAHNGEAVGSPEYRYGLLVAVIGLTASERWTSPRGIELGGPKAFGLGHLEYKPLGKFVKPISVIDEYDGKA</sequence>
<dbReference type="PANTHER" id="PTHR11365:SF10">
    <property type="entry name" value="HYDANTOINASE_OXOPROLINASE"/>
    <property type="match status" value="1"/>
</dbReference>
<feature type="domain" description="Hydantoinase A/oxoprolinase" evidence="1">
    <location>
        <begin position="209"/>
        <end position="380"/>
    </location>
</feature>
<dbReference type="Pfam" id="PF05378">
    <property type="entry name" value="Hydant_A_N"/>
    <property type="match status" value="1"/>
</dbReference>
<dbReference type="InterPro" id="IPR043129">
    <property type="entry name" value="ATPase_NBD"/>
</dbReference>
<dbReference type="FunFam" id="2.40.390.10:FF:000002">
    <property type="entry name" value="ACR027Cp"/>
    <property type="match status" value="1"/>
</dbReference>
<dbReference type="PANTHER" id="PTHR11365">
    <property type="entry name" value="5-OXOPROLINASE RELATED"/>
    <property type="match status" value="1"/>
</dbReference>
<dbReference type="AlphaFoldDB" id="A0A6A5T0B4"/>
<dbReference type="Proteomes" id="UP000800038">
    <property type="component" value="Unassembled WGS sequence"/>
</dbReference>
<dbReference type="SUPFAM" id="SSF53067">
    <property type="entry name" value="Actin-like ATPase domain"/>
    <property type="match status" value="2"/>
</dbReference>
<dbReference type="Pfam" id="PF06032">
    <property type="entry name" value="S-Me-THD_N"/>
    <property type="match status" value="1"/>
</dbReference>
<dbReference type="InterPro" id="IPR010318">
    <property type="entry name" value="S-Me-THD_N"/>
</dbReference>
<dbReference type="InterPro" id="IPR048350">
    <property type="entry name" value="S-Me-THD-like_C"/>
</dbReference>
<proteinExistence type="predicted"/>
<dbReference type="FunFam" id="3.40.1610.10:FF:000001">
    <property type="entry name" value="Hydantoinase, putative"/>
    <property type="match status" value="1"/>
</dbReference>
<keyword evidence="6" id="KW-1185">Reference proteome</keyword>
<dbReference type="InterPro" id="IPR045079">
    <property type="entry name" value="Oxoprolinase-like"/>
</dbReference>
<dbReference type="InterPro" id="IPR002821">
    <property type="entry name" value="Hydantoinase_A"/>
</dbReference>
<evidence type="ECO:0000259" key="2">
    <source>
        <dbReference type="Pfam" id="PF05378"/>
    </source>
</evidence>
<evidence type="ECO:0000259" key="1">
    <source>
        <dbReference type="Pfam" id="PF01968"/>
    </source>
</evidence>
<dbReference type="InterPro" id="IPR024071">
    <property type="entry name" value="S-Me-THD_C_sf"/>
</dbReference>
<evidence type="ECO:0000313" key="5">
    <source>
        <dbReference type="EMBL" id="KAF1942597.1"/>
    </source>
</evidence>
<protein>
    <submittedName>
        <fullName evidence="5">DUF917-domain-containing protein</fullName>
    </submittedName>
</protein>
<evidence type="ECO:0000259" key="3">
    <source>
        <dbReference type="Pfam" id="PF06032"/>
    </source>
</evidence>
<dbReference type="InterPro" id="IPR027479">
    <property type="entry name" value="S-Me-THD_N_sf"/>
</dbReference>